<evidence type="ECO:0000256" key="2">
    <source>
        <dbReference type="ARBA" id="ARBA00022617"/>
    </source>
</evidence>
<reference evidence="8 9" key="1">
    <citation type="submission" date="2019-03" db="EMBL/GenBank/DDBJ databases">
        <title>Pragia sp. nov. isolated from the gut tract of Carduelis flavirostris.</title>
        <authorList>
            <person name="Ge Y."/>
        </authorList>
    </citation>
    <scope>NUCLEOTIDE SEQUENCE [LARGE SCALE GENOMIC DNA]</scope>
    <source>
        <strain evidence="8 9">CF-458</strain>
    </source>
</reference>
<proteinExistence type="inferred from homology"/>
<dbReference type="GO" id="GO:0005506">
    <property type="term" value="F:iron ion binding"/>
    <property type="evidence" value="ECO:0007669"/>
    <property type="project" value="InterPro"/>
</dbReference>
<keyword evidence="6" id="KW-0503">Monooxygenase</keyword>
<evidence type="ECO:0000256" key="4">
    <source>
        <dbReference type="ARBA" id="ARBA00023002"/>
    </source>
</evidence>
<protein>
    <submittedName>
        <fullName evidence="8">Cytochrome P450</fullName>
    </submittedName>
</protein>
<keyword evidence="5 7" id="KW-0408">Iron</keyword>
<dbReference type="Pfam" id="PF00067">
    <property type="entry name" value="p450"/>
    <property type="match status" value="1"/>
</dbReference>
<dbReference type="KEGG" id="prag:EKN56_15110"/>
<dbReference type="InterPro" id="IPR002403">
    <property type="entry name" value="Cyt_P450_E_grp-IV"/>
</dbReference>
<dbReference type="GO" id="GO:0016705">
    <property type="term" value="F:oxidoreductase activity, acting on paired donors, with incorporation or reduction of molecular oxygen"/>
    <property type="evidence" value="ECO:0007669"/>
    <property type="project" value="InterPro"/>
</dbReference>
<dbReference type="GO" id="GO:0004497">
    <property type="term" value="F:monooxygenase activity"/>
    <property type="evidence" value="ECO:0007669"/>
    <property type="project" value="UniProtKB-KW"/>
</dbReference>
<dbReference type="PANTHER" id="PTHR24291">
    <property type="entry name" value="CYTOCHROME P450 FAMILY 4"/>
    <property type="match status" value="1"/>
</dbReference>
<gene>
    <name evidence="8" type="ORF">EKN56_15110</name>
</gene>
<dbReference type="Gene3D" id="1.10.630.10">
    <property type="entry name" value="Cytochrome P450"/>
    <property type="match status" value="1"/>
</dbReference>
<keyword evidence="4" id="KW-0560">Oxidoreductase</keyword>
<evidence type="ECO:0000256" key="6">
    <source>
        <dbReference type="ARBA" id="ARBA00023033"/>
    </source>
</evidence>
<organism evidence="8 9">
    <name type="scientific">Limnobaculum zhutongyuii</name>
    <dbReference type="NCBI Taxonomy" id="2498113"/>
    <lineage>
        <taxon>Bacteria</taxon>
        <taxon>Pseudomonadati</taxon>
        <taxon>Pseudomonadota</taxon>
        <taxon>Gammaproteobacteria</taxon>
        <taxon>Enterobacterales</taxon>
        <taxon>Budviciaceae</taxon>
        <taxon>Limnobaculum</taxon>
    </lineage>
</organism>
<name>A0A411WN21_9GAMM</name>
<dbReference type="EMBL" id="CP034752">
    <property type="protein sequence ID" value="QBH97614.1"/>
    <property type="molecule type" value="Genomic_DNA"/>
</dbReference>
<dbReference type="Proteomes" id="UP000293154">
    <property type="component" value="Chromosome"/>
</dbReference>
<keyword evidence="2 7" id="KW-0349">Heme</keyword>
<sequence>MNQTVDNLNLVSNMVIKERGKMHHLSTDICHYLYSLADEQNGKNVSLMLNGVPTLIVQNREDAEYVLRRNYANYEKNMVWFKQALGASRFFENGQIWKLHKNLTQPFLNRFDDQQTVKLAIHYAQQGLAQLINGGREGQVTLDDGIFRKMAMAVFLENFFPISLEESGINIDSIAELMEFSSEFSFIPAGTLNTQHRRRLVKLRALRRQVNGQLQIFRDPKYTNPLLERILQAEAEPENQVVLEDELMAFLAAGSESTAATMSWVCYLLACHPEQQEKLYQEVMAHPQPTNWQQLSQMPGLMTFISEALRLYPPIPIIIRQALGKDRIGDDEISEQQNIIISFIGIMRNQNVYQNPAELNLRDDDYSPLNDKESGIGISFSHGPRICGGKDFALVELAGFVYTFLKQASFTLTSDLPPRFYWKSQMVNQGGQPVRVTPRSNERVDIVPSLATP</sequence>
<comment type="similarity">
    <text evidence="1">Belongs to the cytochrome P450 family.</text>
</comment>
<comment type="cofactor">
    <cofactor evidence="7">
        <name>heme</name>
        <dbReference type="ChEBI" id="CHEBI:30413"/>
    </cofactor>
</comment>
<dbReference type="AlphaFoldDB" id="A0A411WN21"/>
<keyword evidence="9" id="KW-1185">Reference proteome</keyword>
<dbReference type="PRINTS" id="PR00385">
    <property type="entry name" value="P450"/>
</dbReference>
<feature type="binding site" description="axial binding residue" evidence="7">
    <location>
        <position position="387"/>
    </location>
    <ligand>
        <name>heme</name>
        <dbReference type="ChEBI" id="CHEBI:30413"/>
    </ligand>
    <ligandPart>
        <name>Fe</name>
        <dbReference type="ChEBI" id="CHEBI:18248"/>
    </ligandPart>
</feature>
<evidence type="ECO:0000313" key="8">
    <source>
        <dbReference type="EMBL" id="QBH97614.1"/>
    </source>
</evidence>
<dbReference type="SUPFAM" id="SSF48264">
    <property type="entry name" value="Cytochrome P450"/>
    <property type="match status" value="1"/>
</dbReference>
<accession>A0A411WN21</accession>
<dbReference type="InterPro" id="IPR001128">
    <property type="entry name" value="Cyt_P450"/>
</dbReference>
<evidence type="ECO:0000256" key="3">
    <source>
        <dbReference type="ARBA" id="ARBA00022723"/>
    </source>
</evidence>
<dbReference type="PANTHER" id="PTHR24291:SF50">
    <property type="entry name" value="BIFUNCTIONAL ALBAFLAVENONE MONOOXYGENASE_TERPENE SYNTHASE"/>
    <property type="match status" value="1"/>
</dbReference>
<dbReference type="OrthoDB" id="9764248at2"/>
<keyword evidence="3 7" id="KW-0479">Metal-binding</keyword>
<evidence type="ECO:0000256" key="7">
    <source>
        <dbReference type="PIRSR" id="PIRSR602403-1"/>
    </source>
</evidence>
<evidence type="ECO:0000256" key="1">
    <source>
        <dbReference type="ARBA" id="ARBA00010617"/>
    </source>
</evidence>
<evidence type="ECO:0000256" key="5">
    <source>
        <dbReference type="ARBA" id="ARBA00023004"/>
    </source>
</evidence>
<evidence type="ECO:0000313" key="9">
    <source>
        <dbReference type="Proteomes" id="UP000293154"/>
    </source>
</evidence>
<dbReference type="PRINTS" id="PR00465">
    <property type="entry name" value="EP450IV"/>
</dbReference>
<dbReference type="InterPro" id="IPR036396">
    <property type="entry name" value="Cyt_P450_sf"/>
</dbReference>
<dbReference type="GO" id="GO:0020037">
    <property type="term" value="F:heme binding"/>
    <property type="evidence" value="ECO:0007669"/>
    <property type="project" value="InterPro"/>
</dbReference>
<dbReference type="CDD" id="cd00302">
    <property type="entry name" value="cytochrome_P450"/>
    <property type="match status" value="1"/>
</dbReference>
<dbReference type="InterPro" id="IPR050196">
    <property type="entry name" value="Cytochrome_P450_Monoox"/>
</dbReference>